<dbReference type="SUPFAM" id="SSF54695">
    <property type="entry name" value="POZ domain"/>
    <property type="match status" value="2"/>
</dbReference>
<evidence type="ECO:0000313" key="2">
    <source>
        <dbReference type="EMBL" id="GFY58698.1"/>
    </source>
</evidence>
<dbReference type="PROSITE" id="PS50097">
    <property type="entry name" value="BTB"/>
    <property type="match status" value="1"/>
</dbReference>
<name>A0A8X7C9H2_9ARAC</name>
<evidence type="ECO:0000259" key="1">
    <source>
        <dbReference type="PROSITE" id="PS50097"/>
    </source>
</evidence>
<accession>A0A8X7C9H2</accession>
<dbReference type="Proteomes" id="UP000886998">
    <property type="component" value="Unassembled WGS sequence"/>
</dbReference>
<protein>
    <recommendedName>
        <fullName evidence="1">BTB domain-containing protein</fullName>
    </recommendedName>
</protein>
<reference evidence="2" key="1">
    <citation type="submission" date="2020-08" db="EMBL/GenBank/DDBJ databases">
        <title>Multicomponent nature underlies the extraordinary mechanical properties of spider dragline silk.</title>
        <authorList>
            <person name="Kono N."/>
            <person name="Nakamura H."/>
            <person name="Mori M."/>
            <person name="Yoshida Y."/>
            <person name="Ohtoshi R."/>
            <person name="Malay A.D."/>
            <person name="Moran D.A.P."/>
            <person name="Tomita M."/>
            <person name="Numata K."/>
            <person name="Arakawa K."/>
        </authorList>
    </citation>
    <scope>NUCLEOTIDE SEQUENCE</scope>
</reference>
<comment type="caution">
    <text evidence="2">The sequence shown here is derived from an EMBL/GenBank/DDBJ whole genome shotgun (WGS) entry which is preliminary data.</text>
</comment>
<feature type="domain" description="BTB" evidence="1">
    <location>
        <begin position="506"/>
        <end position="573"/>
    </location>
</feature>
<dbReference type="SMART" id="SM00225">
    <property type="entry name" value="BTB"/>
    <property type="match status" value="2"/>
</dbReference>
<dbReference type="Gene3D" id="3.30.710.10">
    <property type="entry name" value="Potassium Channel Kv1.1, Chain A"/>
    <property type="match status" value="2"/>
</dbReference>
<dbReference type="CDD" id="cd18186">
    <property type="entry name" value="BTB_POZ_ZBTB_KLHL-like"/>
    <property type="match status" value="1"/>
</dbReference>
<proteinExistence type="predicted"/>
<dbReference type="InterPro" id="IPR011333">
    <property type="entry name" value="SKP1/BTB/POZ_sf"/>
</dbReference>
<dbReference type="EMBL" id="BMAV01012213">
    <property type="protein sequence ID" value="GFY58698.1"/>
    <property type="molecule type" value="Genomic_DNA"/>
</dbReference>
<keyword evidence="3" id="KW-1185">Reference proteome</keyword>
<dbReference type="PANTHER" id="PTHR24413">
    <property type="entry name" value="SPECKLE-TYPE POZ PROTEIN"/>
    <property type="match status" value="1"/>
</dbReference>
<sequence length="594" mass="69587">MIVKKDPEEERLRVVEAATAIIREDIRSPVVENKSYPPPKPPRCSDRQLSILLERPSATLLLEKAIKDSAASLIERVNPAATSSTTRYCHTNNDCKVSLVLNRLSEDDELDTIFVNLKTTIENENGDILFQNDAFRKVTKDDCQIFFEDVIGSTNYLKTLPFFGTLFLHFNLDTLALRSDASNFNLNPAVQNLSMDLNNLYVNETLREATICVGNTLFFVHLFVLHARWPNFSEYLSKYPNLVSENDLQAVFKISFEILILAALTHNAGYTVHENQYREEIREVIEIFTPDMFDFILYYMYTGYDAVIEEDRKPNFIRLCRLFGFTRLAYKYNETPIGSACLTQAPLNHYTFYWSQEDGLNWENIDFEPFVQVIKSSRKWDMKMLELQFTIEDNDFIINVRYLEAKDPPSLSCTVILKDGDGFENQRFHYYNRFSRRGVIWPVRVGMTKEDIPFKSFTIDFTLHYSYASKITKNVYSLNSENIPESPALHQYRCDFWELYASKRIFDTVLIAEGKVFYAHRYILCARSAKFHKELQEKLRRPHQIVHMVHGIKYHILERMLEYIYTGEVDEDEIDNKEDFLEAATRYNLRHLLK</sequence>
<evidence type="ECO:0000313" key="3">
    <source>
        <dbReference type="Proteomes" id="UP000886998"/>
    </source>
</evidence>
<dbReference type="OrthoDB" id="6418787at2759"/>
<dbReference type="Pfam" id="PF00651">
    <property type="entry name" value="BTB"/>
    <property type="match status" value="1"/>
</dbReference>
<dbReference type="InterPro" id="IPR000210">
    <property type="entry name" value="BTB/POZ_dom"/>
</dbReference>
<gene>
    <name evidence="2" type="ORF">TNIN_195281</name>
</gene>
<dbReference type="AlphaFoldDB" id="A0A8X7C9H2"/>
<organism evidence="2 3">
    <name type="scientific">Trichonephila inaurata madagascariensis</name>
    <dbReference type="NCBI Taxonomy" id="2747483"/>
    <lineage>
        <taxon>Eukaryota</taxon>
        <taxon>Metazoa</taxon>
        <taxon>Ecdysozoa</taxon>
        <taxon>Arthropoda</taxon>
        <taxon>Chelicerata</taxon>
        <taxon>Arachnida</taxon>
        <taxon>Araneae</taxon>
        <taxon>Araneomorphae</taxon>
        <taxon>Entelegynae</taxon>
        <taxon>Araneoidea</taxon>
        <taxon>Nephilidae</taxon>
        <taxon>Trichonephila</taxon>
        <taxon>Trichonephila inaurata</taxon>
    </lineage>
</organism>